<keyword evidence="4" id="KW-0285">Flavoprotein</keyword>
<dbReference type="GO" id="GO:0044205">
    <property type="term" value="P:'de novo' UMP biosynthetic process"/>
    <property type="evidence" value="ECO:0007669"/>
    <property type="project" value="UniProtKB-UniPathway"/>
</dbReference>
<dbReference type="Proteomes" id="UP000298061">
    <property type="component" value="Unassembled WGS sequence"/>
</dbReference>
<dbReference type="PANTHER" id="PTHR48109">
    <property type="entry name" value="DIHYDROOROTATE DEHYDROGENASE (QUINONE), MITOCHONDRIAL-RELATED"/>
    <property type="match status" value="1"/>
</dbReference>
<proteinExistence type="predicted"/>
<keyword evidence="10" id="KW-1133">Transmembrane helix</keyword>
<feature type="transmembrane region" description="Helical" evidence="10">
    <location>
        <begin position="34"/>
        <end position="52"/>
    </location>
</feature>
<dbReference type="AlphaFoldDB" id="A0A4Y9ZEU2"/>
<keyword evidence="5" id="KW-0288">FMN</keyword>
<evidence type="ECO:0000313" key="12">
    <source>
        <dbReference type="EMBL" id="TFY73306.1"/>
    </source>
</evidence>
<dbReference type="GO" id="GO:0006207">
    <property type="term" value="P:'de novo' pyrimidine nucleobase biosynthetic process"/>
    <property type="evidence" value="ECO:0007669"/>
    <property type="project" value="InterPro"/>
</dbReference>
<evidence type="ECO:0000313" key="13">
    <source>
        <dbReference type="Proteomes" id="UP000298061"/>
    </source>
</evidence>
<keyword evidence="10" id="KW-0812">Transmembrane</keyword>
<keyword evidence="6" id="KW-0665">Pyrimidine biosynthesis</keyword>
<dbReference type="PANTHER" id="PTHR48109:SF4">
    <property type="entry name" value="DIHYDROOROTATE DEHYDROGENASE (QUINONE), MITOCHONDRIAL"/>
    <property type="match status" value="1"/>
</dbReference>
<dbReference type="InterPro" id="IPR050074">
    <property type="entry name" value="DHO_dehydrogenase"/>
</dbReference>
<dbReference type="InterPro" id="IPR013785">
    <property type="entry name" value="Aldolase_TIM"/>
</dbReference>
<evidence type="ECO:0000256" key="9">
    <source>
        <dbReference type="ARBA" id="ARBA00031623"/>
    </source>
</evidence>
<comment type="cofactor">
    <cofactor evidence="1">
        <name>FMN</name>
        <dbReference type="ChEBI" id="CHEBI:58210"/>
    </cofactor>
</comment>
<feature type="domain" description="Dihydroorotate dehydrogenase catalytic" evidence="11">
    <location>
        <begin position="100"/>
        <end position="147"/>
    </location>
</feature>
<evidence type="ECO:0000256" key="6">
    <source>
        <dbReference type="ARBA" id="ARBA00022975"/>
    </source>
</evidence>
<dbReference type="CDD" id="cd04738">
    <property type="entry name" value="DHOD_2_like"/>
    <property type="match status" value="1"/>
</dbReference>
<dbReference type="InterPro" id="IPR012135">
    <property type="entry name" value="Dihydroorotate_DH_1_2"/>
</dbReference>
<gene>
    <name evidence="12" type="ORF">EWM64_g10706</name>
</gene>
<evidence type="ECO:0000256" key="3">
    <source>
        <dbReference type="ARBA" id="ARBA00004725"/>
    </source>
</evidence>
<evidence type="ECO:0000256" key="1">
    <source>
        <dbReference type="ARBA" id="ARBA00001917"/>
    </source>
</evidence>
<dbReference type="GO" id="GO:0005743">
    <property type="term" value="C:mitochondrial inner membrane"/>
    <property type="evidence" value="ECO:0007669"/>
    <property type="project" value="TreeGrafter"/>
</dbReference>
<dbReference type="InterPro" id="IPR005720">
    <property type="entry name" value="Dihydroorotate_DH_cat"/>
</dbReference>
<evidence type="ECO:0000256" key="7">
    <source>
        <dbReference type="ARBA" id="ARBA00023002"/>
    </source>
</evidence>
<protein>
    <recommendedName>
        <fullName evidence="9">Dihydroorotate oxidase</fullName>
    </recommendedName>
</protein>
<dbReference type="STRING" id="135208.A0A4Y9ZEU2"/>
<accession>A0A4Y9ZEU2</accession>
<keyword evidence="13" id="KW-1185">Reference proteome</keyword>
<comment type="caution">
    <text evidence="12">The sequence shown here is derived from an EMBL/GenBank/DDBJ whole genome shotgun (WGS) entry which is preliminary data.</text>
</comment>
<dbReference type="InterPro" id="IPR005719">
    <property type="entry name" value="Dihydroorotate_DH_2"/>
</dbReference>
<keyword evidence="8 10" id="KW-0472">Membrane</keyword>
<dbReference type="Pfam" id="PF01180">
    <property type="entry name" value="DHO_dh"/>
    <property type="match status" value="2"/>
</dbReference>
<feature type="domain" description="Dihydroorotate dehydrogenase catalytic" evidence="11">
    <location>
        <begin position="161"/>
        <end position="341"/>
    </location>
</feature>
<name>A0A4Y9ZEU2_9AGAM</name>
<dbReference type="Gene3D" id="3.20.20.70">
    <property type="entry name" value="Aldolase class I"/>
    <property type="match status" value="1"/>
</dbReference>
<dbReference type="GO" id="GO:0004152">
    <property type="term" value="F:dihydroorotate dehydrogenase activity"/>
    <property type="evidence" value="ECO:0007669"/>
    <property type="project" value="InterPro"/>
</dbReference>
<evidence type="ECO:0000256" key="2">
    <source>
        <dbReference type="ARBA" id="ARBA00003125"/>
    </source>
</evidence>
<feature type="non-terminal residue" evidence="12">
    <location>
        <position position="349"/>
    </location>
</feature>
<comment type="function">
    <text evidence="2">Catalyzes the conversion of dihydroorotate to orotate with quinone as electron acceptor.</text>
</comment>
<dbReference type="UniPathway" id="UPA00070"/>
<dbReference type="OrthoDB" id="14784at2759"/>
<reference evidence="12 13" key="1">
    <citation type="submission" date="2019-02" db="EMBL/GenBank/DDBJ databases">
        <title>Genome sequencing of the rare red list fungi Hericium alpestre (H. flagellum).</title>
        <authorList>
            <person name="Buettner E."/>
            <person name="Kellner H."/>
        </authorList>
    </citation>
    <scope>NUCLEOTIDE SEQUENCE [LARGE SCALE GENOMIC DNA]</scope>
    <source>
        <strain evidence="12 13">DSM 108284</strain>
    </source>
</reference>
<sequence length="349" mass="37513">MATLRLAARRIPQQTFAARSISTSSSSSSRLRTGIYTTAFAVGAGLFAVYYFDARSAIHRYLITPAVRYALDAETGHRLAVRVLGSGLGPTDPVPDDARLRTEIWGEVLSSPIGIAAGFDKDGEAIDGLLDLGFSWVEIGSVTPKPQVPFPPSYDYLVVTSVQPGNPKPRVFHLPEDAALINRYGFPSQGHSAVLARLTTRLPAFLPDEPQSASLRKNKLLAVNLGKNKTSDLKSPEDFVIGVKTFAPHVDALVINVSSPNTPGLRGLQKRELLEDLLKSVTQARDEATAAESSRKPKLLLKISPDLSEVEIEDIADTILANGAIDGVIVSNTTVQRPASLKSPLKGEL</sequence>
<evidence type="ECO:0000256" key="10">
    <source>
        <dbReference type="SAM" id="Phobius"/>
    </source>
</evidence>
<evidence type="ECO:0000256" key="8">
    <source>
        <dbReference type="ARBA" id="ARBA00023136"/>
    </source>
</evidence>
<evidence type="ECO:0000259" key="11">
    <source>
        <dbReference type="Pfam" id="PF01180"/>
    </source>
</evidence>
<comment type="pathway">
    <text evidence="3">Pyrimidine metabolism; UMP biosynthesis via de novo pathway.</text>
</comment>
<organism evidence="12 13">
    <name type="scientific">Hericium alpestre</name>
    <dbReference type="NCBI Taxonomy" id="135208"/>
    <lineage>
        <taxon>Eukaryota</taxon>
        <taxon>Fungi</taxon>
        <taxon>Dikarya</taxon>
        <taxon>Basidiomycota</taxon>
        <taxon>Agaricomycotina</taxon>
        <taxon>Agaricomycetes</taxon>
        <taxon>Russulales</taxon>
        <taxon>Hericiaceae</taxon>
        <taxon>Hericium</taxon>
    </lineage>
</organism>
<evidence type="ECO:0000256" key="5">
    <source>
        <dbReference type="ARBA" id="ARBA00022643"/>
    </source>
</evidence>
<evidence type="ECO:0000256" key="4">
    <source>
        <dbReference type="ARBA" id="ARBA00022630"/>
    </source>
</evidence>
<keyword evidence="7" id="KW-0560">Oxidoreductase</keyword>
<dbReference type="EMBL" id="SFCI01003021">
    <property type="protein sequence ID" value="TFY73306.1"/>
    <property type="molecule type" value="Genomic_DNA"/>
</dbReference>
<dbReference type="SUPFAM" id="SSF51395">
    <property type="entry name" value="FMN-linked oxidoreductases"/>
    <property type="match status" value="1"/>
</dbReference>
<dbReference type="PIRSF" id="PIRSF000164">
    <property type="entry name" value="DHO_oxidase"/>
    <property type="match status" value="1"/>
</dbReference>